<reference evidence="10 11" key="1">
    <citation type="journal article" date="2014" name="Genome Announc.">
        <title>Draft Genome Sequence of Propane- and Butane-Oxidizing Actinobacterium Rhodococcus ruber IEGM 231.</title>
        <authorList>
            <person name="Ivshina I.B."/>
            <person name="Kuyukina M.S."/>
            <person name="Krivoruchko A.V."/>
            <person name="Barbe V."/>
            <person name="Fischer C."/>
        </authorList>
    </citation>
    <scope>NUCLEOTIDE SEQUENCE [LARGE SCALE GENOMIC DNA]</scope>
</reference>
<protein>
    <submittedName>
        <fullName evidence="10">Mg2 transporter protein CorA family protein</fullName>
    </submittedName>
</protein>
<dbReference type="GO" id="GO:0005886">
    <property type="term" value="C:plasma membrane"/>
    <property type="evidence" value="ECO:0007669"/>
    <property type="project" value="UniProtKB-SubCell"/>
</dbReference>
<evidence type="ECO:0000256" key="4">
    <source>
        <dbReference type="ARBA" id="ARBA00022475"/>
    </source>
</evidence>
<feature type="transmembrane region" description="Helical" evidence="9">
    <location>
        <begin position="327"/>
        <end position="348"/>
    </location>
</feature>
<keyword evidence="4" id="KW-1003">Cell membrane</keyword>
<dbReference type="Pfam" id="PF01544">
    <property type="entry name" value="CorA"/>
    <property type="match status" value="1"/>
</dbReference>
<evidence type="ECO:0000313" key="11">
    <source>
        <dbReference type="Proteomes" id="UP000042997"/>
    </source>
</evidence>
<evidence type="ECO:0000256" key="6">
    <source>
        <dbReference type="ARBA" id="ARBA00022989"/>
    </source>
</evidence>
<dbReference type="eggNOG" id="COG0598">
    <property type="taxonomic scope" value="Bacteria"/>
</dbReference>
<keyword evidence="7 9" id="KW-0472">Membrane</keyword>
<organism evidence="10 11">
    <name type="scientific">Rhodococcus ruber</name>
    <dbReference type="NCBI Taxonomy" id="1830"/>
    <lineage>
        <taxon>Bacteria</taxon>
        <taxon>Bacillati</taxon>
        <taxon>Actinomycetota</taxon>
        <taxon>Actinomycetes</taxon>
        <taxon>Mycobacteriales</taxon>
        <taxon>Nocardiaceae</taxon>
        <taxon>Rhodococcus</taxon>
    </lineage>
</organism>
<feature type="transmembrane region" description="Helical" evidence="9">
    <location>
        <begin position="298"/>
        <end position="315"/>
    </location>
</feature>
<dbReference type="InterPro" id="IPR045863">
    <property type="entry name" value="CorA_TM1_TM2"/>
</dbReference>
<dbReference type="GO" id="GO:0015087">
    <property type="term" value="F:cobalt ion transmembrane transporter activity"/>
    <property type="evidence" value="ECO:0007669"/>
    <property type="project" value="TreeGrafter"/>
</dbReference>
<keyword evidence="8" id="KW-0175">Coiled coil</keyword>
<keyword evidence="6 9" id="KW-1133">Transmembrane helix</keyword>
<dbReference type="GO" id="GO:0050897">
    <property type="term" value="F:cobalt ion binding"/>
    <property type="evidence" value="ECO:0007669"/>
    <property type="project" value="TreeGrafter"/>
</dbReference>
<dbReference type="Proteomes" id="UP000042997">
    <property type="component" value="Unassembled WGS sequence"/>
</dbReference>
<dbReference type="PANTHER" id="PTHR46494:SF1">
    <property type="entry name" value="CORA FAMILY METAL ION TRANSPORTER (EUROFUNG)"/>
    <property type="match status" value="1"/>
</dbReference>
<dbReference type="Gene3D" id="3.30.460.20">
    <property type="entry name" value="CorA soluble domain-like"/>
    <property type="match status" value="1"/>
</dbReference>
<feature type="coiled-coil region" evidence="8">
    <location>
        <begin position="179"/>
        <end position="213"/>
    </location>
</feature>
<dbReference type="PANTHER" id="PTHR46494">
    <property type="entry name" value="CORA FAMILY METAL ION TRANSPORTER (EUROFUNG)"/>
    <property type="match status" value="1"/>
</dbReference>
<evidence type="ECO:0000313" key="10">
    <source>
        <dbReference type="EMBL" id="CDZ91374.1"/>
    </source>
</evidence>
<evidence type="ECO:0000256" key="3">
    <source>
        <dbReference type="ARBA" id="ARBA00022448"/>
    </source>
</evidence>
<name>A0A098BRQ5_9NOCA</name>
<dbReference type="InterPro" id="IPR002523">
    <property type="entry name" value="MgTranspt_CorA/ZnTranspt_ZntB"/>
</dbReference>
<dbReference type="InterPro" id="IPR045861">
    <property type="entry name" value="CorA_cytoplasmic_dom"/>
</dbReference>
<gene>
    <name evidence="10" type="ORF">RHRU231_820144</name>
</gene>
<dbReference type="GO" id="GO:0000287">
    <property type="term" value="F:magnesium ion binding"/>
    <property type="evidence" value="ECO:0007669"/>
    <property type="project" value="TreeGrafter"/>
</dbReference>
<dbReference type="Gene3D" id="1.20.58.340">
    <property type="entry name" value="Magnesium transport protein CorA, transmembrane region"/>
    <property type="match status" value="2"/>
</dbReference>
<evidence type="ECO:0000256" key="8">
    <source>
        <dbReference type="SAM" id="Coils"/>
    </source>
</evidence>
<evidence type="ECO:0000256" key="2">
    <source>
        <dbReference type="ARBA" id="ARBA00009765"/>
    </source>
</evidence>
<keyword evidence="3" id="KW-0813">Transport</keyword>
<accession>A0A098BRQ5</accession>
<sequence>MNPGRPEHPGVGQTASVTAAVPDHIRTRLWRDGRLVAENYPLADVSDYLRDETALVWVDLHDPTHRELTDIAEELAFDPHAVEDVVAHGERTKVTRYSTHTFLTVYATSLADGSEPADTLGSRLRTTRVSVFVVPRGLVTVHRGTGLDVDEVVRRWDDNADLLRHGTAALLHGLLDVVVDGQFETIQGLDDAIEELEDRLFDERAHIRALQRHTYRVRKELVQLRRVVLPMREVVAAVMRHRAERGNSVELDGWYSDLYDHVIRATEWTESLRDMITTVFETNLSLQDARLNTVMKKLTGWAAIIAVPTAVTGWYGQNVPYPGFGQWSGVLSSTAVIAASAGTLYIVFKQRNWL</sequence>
<comment type="similarity">
    <text evidence="2">Belongs to the CorA metal ion transporter (MIT) (TC 1.A.35) family.</text>
</comment>
<proteinExistence type="inferred from homology"/>
<dbReference type="SUPFAM" id="SSF144083">
    <property type="entry name" value="Magnesium transport protein CorA, transmembrane region"/>
    <property type="match status" value="1"/>
</dbReference>
<evidence type="ECO:0000256" key="9">
    <source>
        <dbReference type="SAM" id="Phobius"/>
    </source>
</evidence>
<evidence type="ECO:0000256" key="1">
    <source>
        <dbReference type="ARBA" id="ARBA00004651"/>
    </source>
</evidence>
<comment type="subcellular location">
    <subcellularLocation>
        <location evidence="1">Cell membrane</location>
        <topology evidence="1">Multi-pass membrane protein</topology>
    </subcellularLocation>
</comment>
<evidence type="ECO:0000256" key="7">
    <source>
        <dbReference type="ARBA" id="ARBA00023136"/>
    </source>
</evidence>
<dbReference type="GO" id="GO:0015095">
    <property type="term" value="F:magnesium ion transmembrane transporter activity"/>
    <property type="evidence" value="ECO:0007669"/>
    <property type="project" value="TreeGrafter"/>
</dbReference>
<keyword evidence="5 9" id="KW-0812">Transmembrane</keyword>
<dbReference type="CDD" id="cd12822">
    <property type="entry name" value="TmCorA-like"/>
    <property type="match status" value="1"/>
</dbReference>
<dbReference type="SUPFAM" id="SSF143865">
    <property type="entry name" value="CorA soluble domain-like"/>
    <property type="match status" value="1"/>
</dbReference>
<dbReference type="EMBL" id="CCSD01000097">
    <property type="protein sequence ID" value="CDZ91374.1"/>
    <property type="molecule type" value="Genomic_DNA"/>
</dbReference>
<dbReference type="AlphaFoldDB" id="A0A098BRQ5"/>
<evidence type="ECO:0000256" key="5">
    <source>
        <dbReference type="ARBA" id="ARBA00022692"/>
    </source>
</evidence>